<dbReference type="Proteomes" id="UP000198816">
    <property type="component" value="Unassembled WGS sequence"/>
</dbReference>
<dbReference type="Gene3D" id="3.40.50.300">
    <property type="entry name" value="P-loop containing nucleotide triphosphate hydrolases"/>
    <property type="match status" value="1"/>
</dbReference>
<gene>
    <name evidence="2" type="ORF">SAMN05421783_11290</name>
</gene>
<accession>A0A1H2Y8E4</accession>
<name>A0A1H2Y8E4_THIRO</name>
<dbReference type="EMBL" id="FNNZ01000012">
    <property type="protein sequence ID" value="SDX01417.1"/>
    <property type="molecule type" value="Genomic_DNA"/>
</dbReference>
<dbReference type="SMART" id="SM00382">
    <property type="entry name" value="AAA"/>
    <property type="match status" value="1"/>
</dbReference>
<evidence type="ECO:0000313" key="3">
    <source>
        <dbReference type="Proteomes" id="UP000198816"/>
    </source>
</evidence>
<dbReference type="STRING" id="1058.SAMN05421783_11290"/>
<organism evidence="2 3">
    <name type="scientific">Thiocapsa roseopersicina</name>
    <dbReference type="NCBI Taxonomy" id="1058"/>
    <lineage>
        <taxon>Bacteria</taxon>
        <taxon>Pseudomonadati</taxon>
        <taxon>Pseudomonadota</taxon>
        <taxon>Gammaproteobacteria</taxon>
        <taxon>Chromatiales</taxon>
        <taxon>Chromatiaceae</taxon>
        <taxon>Thiocapsa</taxon>
    </lineage>
</organism>
<dbReference type="InterPro" id="IPR003593">
    <property type="entry name" value="AAA+_ATPase"/>
</dbReference>
<dbReference type="GO" id="GO:0006260">
    <property type="term" value="P:DNA replication"/>
    <property type="evidence" value="ECO:0007669"/>
    <property type="project" value="TreeGrafter"/>
</dbReference>
<feature type="domain" description="AAA+ ATPase" evidence="1">
    <location>
        <begin position="15"/>
        <end position="142"/>
    </location>
</feature>
<dbReference type="SUPFAM" id="SSF52540">
    <property type="entry name" value="P-loop containing nucleoside triphosphate hydrolases"/>
    <property type="match status" value="1"/>
</dbReference>
<evidence type="ECO:0000259" key="1">
    <source>
        <dbReference type="SMART" id="SM00382"/>
    </source>
</evidence>
<sequence length="162" mass="17742">MCRGYAQRFEALRQRGSSLLLVGGPGTGKTHLACAILTEVIRTGRTGLLMSISGALRMLRDAYSPVAKRSEIESFALLTTPDLLVLDEVGVAIGTDAKRRAMLFDVLNARYGEMRPTILIGNLTAAEMETYLGERIMDRLLETGSPIVSFTWPSYRRSGCVV</sequence>
<dbReference type="InterPro" id="IPR002611">
    <property type="entry name" value="IstB_ATP-bd"/>
</dbReference>
<dbReference type="CDD" id="cd00009">
    <property type="entry name" value="AAA"/>
    <property type="match status" value="1"/>
</dbReference>
<protein>
    <submittedName>
        <fullName evidence="2">DNA replication protein DnaC</fullName>
    </submittedName>
</protein>
<dbReference type="InterPro" id="IPR027417">
    <property type="entry name" value="P-loop_NTPase"/>
</dbReference>
<evidence type="ECO:0000313" key="2">
    <source>
        <dbReference type="EMBL" id="SDX01417.1"/>
    </source>
</evidence>
<dbReference type="PANTHER" id="PTHR30050">
    <property type="entry name" value="CHROMOSOMAL REPLICATION INITIATOR PROTEIN DNAA"/>
    <property type="match status" value="1"/>
</dbReference>
<keyword evidence="3" id="KW-1185">Reference proteome</keyword>
<proteinExistence type="predicted"/>
<dbReference type="AlphaFoldDB" id="A0A1H2Y8E4"/>
<dbReference type="PANTHER" id="PTHR30050:SF4">
    <property type="entry name" value="ATP-BINDING PROTEIN RV3427C IN INSERTION SEQUENCE-RELATED"/>
    <property type="match status" value="1"/>
</dbReference>
<reference evidence="3" key="1">
    <citation type="submission" date="2016-10" db="EMBL/GenBank/DDBJ databases">
        <authorList>
            <person name="Varghese N."/>
            <person name="Submissions S."/>
        </authorList>
    </citation>
    <scope>NUCLEOTIDE SEQUENCE [LARGE SCALE GENOMIC DNA]</scope>
    <source>
        <strain evidence="3">DSM 217</strain>
    </source>
</reference>
<dbReference type="GO" id="GO:0005524">
    <property type="term" value="F:ATP binding"/>
    <property type="evidence" value="ECO:0007669"/>
    <property type="project" value="InterPro"/>
</dbReference>
<dbReference type="Pfam" id="PF01695">
    <property type="entry name" value="IstB_IS21"/>
    <property type="match status" value="1"/>
</dbReference>